<feature type="compositionally biased region" description="Basic and acidic residues" evidence="6">
    <location>
        <begin position="243"/>
        <end position="259"/>
    </location>
</feature>
<dbReference type="FunFam" id="1.20.5.170:FF:000075">
    <property type="entry name" value="BZIP transcription factor (MetR)"/>
    <property type="match status" value="1"/>
</dbReference>
<feature type="domain" description="BZIP" evidence="7">
    <location>
        <begin position="172"/>
        <end position="231"/>
    </location>
</feature>
<accession>A0A3M7AQT5</accession>
<keyword evidence="5" id="KW-0539">Nucleus</keyword>
<evidence type="ECO:0000256" key="1">
    <source>
        <dbReference type="ARBA" id="ARBA00004123"/>
    </source>
</evidence>
<dbReference type="GO" id="GO:0000977">
    <property type="term" value="F:RNA polymerase II transcription regulatory region sequence-specific DNA binding"/>
    <property type="evidence" value="ECO:0007669"/>
    <property type="project" value="TreeGrafter"/>
</dbReference>
<comment type="caution">
    <text evidence="8">The sequence shown here is derived from an EMBL/GenBank/DDBJ whole genome shotgun (WGS) entry which is preliminary data.</text>
</comment>
<protein>
    <recommendedName>
        <fullName evidence="7">BZIP domain-containing protein</fullName>
    </recommendedName>
</protein>
<name>A0A3M7AQT5_HORWE</name>
<dbReference type="PROSITE" id="PS50217">
    <property type="entry name" value="BZIP"/>
    <property type="match status" value="1"/>
</dbReference>
<evidence type="ECO:0000256" key="5">
    <source>
        <dbReference type="ARBA" id="ARBA00023242"/>
    </source>
</evidence>
<dbReference type="SUPFAM" id="SSF57959">
    <property type="entry name" value="Leucine zipper domain"/>
    <property type="match status" value="1"/>
</dbReference>
<evidence type="ECO:0000256" key="4">
    <source>
        <dbReference type="ARBA" id="ARBA00023163"/>
    </source>
</evidence>
<dbReference type="VEuPathDB" id="FungiDB:BTJ68_12482"/>
<keyword evidence="2" id="KW-0805">Transcription regulation</keyword>
<reference evidence="8 9" key="1">
    <citation type="journal article" date="2018" name="BMC Genomics">
        <title>Genomic evidence for intraspecific hybridization in a clonal and extremely halotolerant yeast.</title>
        <authorList>
            <person name="Gostincar C."/>
            <person name="Stajich J.E."/>
            <person name="Zupancic J."/>
            <person name="Zalar P."/>
            <person name="Gunde-Cimerman N."/>
        </authorList>
    </citation>
    <scope>NUCLEOTIDE SEQUENCE [LARGE SCALE GENOMIC DNA]</scope>
    <source>
        <strain evidence="8 9">EXF-151</strain>
    </source>
</reference>
<dbReference type="InterPro" id="IPR004827">
    <property type="entry name" value="bZIP"/>
</dbReference>
<sequence>MSGFTGGRRAPNVSQYLADLNTIPGPQDLSGQQNDFGGLGDDLDFLTNTEFFDFDNFNNVDFSQPAPADLSQPQQPVVAPQQQQQQQQQKPQNNGAGMNGAQYQFGEFQTYQIPPNNPLSQPQPNSLQAPFPHQTPTFSPQQPITGDKRKASAAGISSPADFEENARVAAEEDKRRRNTAASARFRVKKKQREAELEKRAKEMTDKVQQLEGRVQQLETENKWLKGLITERGSSSGENTTADKGSEGRKEAEAEEERSPVQRTEGVGTTEQQ</sequence>
<feature type="region of interest" description="Disordered" evidence="6">
    <location>
        <begin position="56"/>
        <end position="272"/>
    </location>
</feature>
<dbReference type="OrthoDB" id="1939598at2759"/>
<keyword evidence="3" id="KW-0238">DNA-binding</keyword>
<feature type="region of interest" description="Disordered" evidence="6">
    <location>
        <begin position="17"/>
        <end position="41"/>
    </location>
</feature>
<evidence type="ECO:0000259" key="7">
    <source>
        <dbReference type="PROSITE" id="PS50217"/>
    </source>
</evidence>
<feature type="compositionally biased region" description="Basic and acidic residues" evidence="6">
    <location>
        <begin position="164"/>
        <end position="175"/>
    </location>
</feature>
<feature type="compositionally biased region" description="Polar residues" evidence="6">
    <location>
        <begin position="231"/>
        <end position="242"/>
    </location>
</feature>
<dbReference type="EMBL" id="QWIN01002528">
    <property type="protein sequence ID" value="RMY29892.1"/>
    <property type="molecule type" value="Genomic_DNA"/>
</dbReference>
<dbReference type="PANTHER" id="PTHR13044">
    <property type="entry name" value="ACTIVATING TRANSCRIPTION FACTOR ATF 4/5"/>
    <property type="match status" value="1"/>
</dbReference>
<feature type="compositionally biased region" description="Polar residues" evidence="6">
    <location>
        <begin position="134"/>
        <end position="144"/>
    </location>
</feature>
<dbReference type="PANTHER" id="PTHR13044:SF14">
    <property type="entry name" value="CRYPTOCEPHAL, ISOFORM A"/>
    <property type="match status" value="1"/>
</dbReference>
<feature type="compositionally biased region" description="Basic and acidic residues" evidence="6">
    <location>
        <begin position="192"/>
        <end position="205"/>
    </location>
</feature>
<feature type="compositionally biased region" description="Low complexity" evidence="6">
    <location>
        <begin position="72"/>
        <end position="92"/>
    </location>
</feature>
<evidence type="ECO:0000256" key="2">
    <source>
        <dbReference type="ARBA" id="ARBA00023015"/>
    </source>
</evidence>
<dbReference type="GO" id="GO:0001228">
    <property type="term" value="F:DNA-binding transcription activator activity, RNA polymerase II-specific"/>
    <property type="evidence" value="ECO:0007669"/>
    <property type="project" value="TreeGrafter"/>
</dbReference>
<dbReference type="Pfam" id="PF07716">
    <property type="entry name" value="bZIP_2"/>
    <property type="match status" value="1"/>
</dbReference>
<dbReference type="Gene3D" id="1.20.5.170">
    <property type="match status" value="1"/>
</dbReference>
<dbReference type="Proteomes" id="UP000270230">
    <property type="component" value="Unassembled WGS sequence"/>
</dbReference>
<dbReference type="SMART" id="SM00338">
    <property type="entry name" value="BRLZ"/>
    <property type="match status" value="1"/>
</dbReference>
<proteinExistence type="predicted"/>
<feature type="compositionally biased region" description="Low complexity" evidence="6">
    <location>
        <begin position="118"/>
        <end position="128"/>
    </location>
</feature>
<dbReference type="CDD" id="cd14705">
    <property type="entry name" value="bZIP_Zip1"/>
    <property type="match status" value="1"/>
</dbReference>
<dbReference type="PROSITE" id="PS00036">
    <property type="entry name" value="BZIP_BASIC"/>
    <property type="match status" value="1"/>
</dbReference>
<gene>
    <name evidence="8" type="ORF">D0865_15401</name>
</gene>
<evidence type="ECO:0000256" key="3">
    <source>
        <dbReference type="ARBA" id="ARBA00023125"/>
    </source>
</evidence>
<evidence type="ECO:0000313" key="9">
    <source>
        <dbReference type="Proteomes" id="UP000270230"/>
    </source>
</evidence>
<keyword evidence="4" id="KW-0804">Transcription</keyword>
<comment type="subcellular location">
    <subcellularLocation>
        <location evidence="1">Nucleus</location>
    </subcellularLocation>
</comment>
<dbReference type="AlphaFoldDB" id="A0A3M7AQT5"/>
<organism evidence="8 9">
    <name type="scientific">Hortaea werneckii</name>
    <name type="common">Black yeast</name>
    <name type="synonym">Cladosporium werneckii</name>
    <dbReference type="NCBI Taxonomy" id="91943"/>
    <lineage>
        <taxon>Eukaryota</taxon>
        <taxon>Fungi</taxon>
        <taxon>Dikarya</taxon>
        <taxon>Ascomycota</taxon>
        <taxon>Pezizomycotina</taxon>
        <taxon>Dothideomycetes</taxon>
        <taxon>Dothideomycetidae</taxon>
        <taxon>Mycosphaerellales</taxon>
        <taxon>Teratosphaeriaceae</taxon>
        <taxon>Hortaea</taxon>
    </lineage>
</organism>
<dbReference type="GO" id="GO:0005634">
    <property type="term" value="C:nucleus"/>
    <property type="evidence" value="ECO:0007669"/>
    <property type="project" value="UniProtKB-SubCell"/>
</dbReference>
<dbReference type="InterPro" id="IPR046347">
    <property type="entry name" value="bZIP_sf"/>
</dbReference>
<evidence type="ECO:0000313" key="8">
    <source>
        <dbReference type="EMBL" id="RMY29892.1"/>
    </source>
</evidence>
<evidence type="ECO:0000256" key="6">
    <source>
        <dbReference type="SAM" id="MobiDB-lite"/>
    </source>
</evidence>